<dbReference type="Pfam" id="PF02391">
    <property type="entry name" value="MoaE"/>
    <property type="match status" value="1"/>
</dbReference>
<dbReference type="Proteomes" id="UP001210865">
    <property type="component" value="Chromosome"/>
</dbReference>
<evidence type="ECO:0000256" key="3">
    <source>
        <dbReference type="ARBA" id="ARBA00011950"/>
    </source>
</evidence>
<name>A0ABY7NPY5_9SPHN</name>
<dbReference type="EMBL" id="CP115174">
    <property type="protein sequence ID" value="WBO23448.1"/>
    <property type="molecule type" value="Genomic_DNA"/>
</dbReference>
<evidence type="ECO:0000256" key="5">
    <source>
        <dbReference type="ARBA" id="ARBA00023150"/>
    </source>
</evidence>
<comment type="function">
    <text evidence="6">Converts molybdopterin precursor Z into molybdopterin. This requires the incorporation of two sulfur atoms into precursor Z to generate a dithiolene group. The sulfur is provided by MoaD.</text>
</comment>
<comment type="similarity">
    <text evidence="2">Belongs to the MoaE family.</text>
</comment>
<evidence type="ECO:0000256" key="2">
    <source>
        <dbReference type="ARBA" id="ARBA00005426"/>
    </source>
</evidence>
<proteinExistence type="inferred from homology"/>
<evidence type="ECO:0000256" key="7">
    <source>
        <dbReference type="ARBA" id="ARBA00026066"/>
    </source>
</evidence>
<keyword evidence="14" id="KW-1185">Reference proteome</keyword>
<evidence type="ECO:0000256" key="12">
    <source>
        <dbReference type="ARBA" id="ARBA00049878"/>
    </source>
</evidence>
<comment type="catalytic activity">
    <reaction evidence="12">
        <text>2 [molybdopterin-synthase sulfur-carrier protein]-C-terminal-Gly-aminoethanethioate + cyclic pyranopterin phosphate + H2O = molybdopterin + 2 [molybdopterin-synthase sulfur-carrier protein]-C-terminal Gly-Gly + 2 H(+)</text>
        <dbReference type="Rhea" id="RHEA:26333"/>
        <dbReference type="Rhea" id="RHEA-COMP:12202"/>
        <dbReference type="Rhea" id="RHEA-COMP:19907"/>
        <dbReference type="ChEBI" id="CHEBI:15377"/>
        <dbReference type="ChEBI" id="CHEBI:15378"/>
        <dbReference type="ChEBI" id="CHEBI:58698"/>
        <dbReference type="ChEBI" id="CHEBI:59648"/>
        <dbReference type="ChEBI" id="CHEBI:90778"/>
        <dbReference type="ChEBI" id="CHEBI:232372"/>
        <dbReference type="EC" id="2.8.1.12"/>
    </reaction>
</comment>
<dbReference type="RefSeq" id="WP_270078080.1">
    <property type="nucleotide sequence ID" value="NZ_CP115174.1"/>
</dbReference>
<dbReference type="SUPFAM" id="SSF54690">
    <property type="entry name" value="Molybdopterin synthase subunit MoaE"/>
    <property type="match status" value="1"/>
</dbReference>
<evidence type="ECO:0000256" key="10">
    <source>
        <dbReference type="ARBA" id="ARBA00030781"/>
    </source>
</evidence>
<dbReference type="InterPro" id="IPR003448">
    <property type="entry name" value="Mopterin_biosynth_MoaE"/>
</dbReference>
<gene>
    <name evidence="13" type="ORF">PBT88_04780</name>
</gene>
<evidence type="ECO:0000256" key="1">
    <source>
        <dbReference type="ARBA" id="ARBA00005046"/>
    </source>
</evidence>
<protein>
    <recommendedName>
        <fullName evidence="4">Molybdopterin synthase catalytic subunit</fullName>
        <ecNumber evidence="3">2.8.1.12</ecNumber>
    </recommendedName>
    <alternativeName>
        <fullName evidence="10">MPT synthase subunit 2</fullName>
    </alternativeName>
    <alternativeName>
        <fullName evidence="8">Molybdenum cofactor biosynthesis protein E</fullName>
    </alternativeName>
    <alternativeName>
        <fullName evidence="9">Molybdopterin-converting factor large subunit</fullName>
    </alternativeName>
    <alternativeName>
        <fullName evidence="11">Molybdopterin-converting factor subunit 2</fullName>
    </alternativeName>
</protein>
<keyword evidence="5" id="KW-0501">Molybdenum cofactor biosynthesis</keyword>
<dbReference type="EC" id="2.8.1.12" evidence="3"/>
<sequence length="167" mass="17446">MSVRVAAQEADFDIAAELARLERLGGGGVASFTGVVRGNDDGDGNGDGDDGAALTALRLEAYPGMTQRALEAIAAEAASRWSLAGLTLIHRFGTLGIGDRIVLVATAARHRGAALEACAFLIDWAKTKAPLWKQEIFADGTTRWIDARASDDLAAAAWDASAEHGKP</sequence>
<evidence type="ECO:0000256" key="11">
    <source>
        <dbReference type="ARBA" id="ARBA00032474"/>
    </source>
</evidence>
<dbReference type="InterPro" id="IPR036563">
    <property type="entry name" value="MoaE_sf"/>
</dbReference>
<comment type="pathway">
    <text evidence="1">Cofactor biosynthesis; molybdopterin biosynthesis.</text>
</comment>
<dbReference type="PANTHER" id="PTHR23404">
    <property type="entry name" value="MOLYBDOPTERIN SYNTHASE RELATED"/>
    <property type="match status" value="1"/>
</dbReference>
<dbReference type="CDD" id="cd00756">
    <property type="entry name" value="MoaE"/>
    <property type="match status" value="1"/>
</dbReference>
<evidence type="ECO:0000256" key="6">
    <source>
        <dbReference type="ARBA" id="ARBA00025448"/>
    </source>
</evidence>
<dbReference type="Gene3D" id="3.90.1170.40">
    <property type="entry name" value="Molybdopterin biosynthesis MoaE subunit"/>
    <property type="match status" value="1"/>
</dbReference>
<organism evidence="13 14">
    <name type="scientific">Sphingomonas abietis</name>
    <dbReference type="NCBI Taxonomy" id="3012344"/>
    <lineage>
        <taxon>Bacteria</taxon>
        <taxon>Pseudomonadati</taxon>
        <taxon>Pseudomonadota</taxon>
        <taxon>Alphaproteobacteria</taxon>
        <taxon>Sphingomonadales</taxon>
        <taxon>Sphingomonadaceae</taxon>
        <taxon>Sphingomonas</taxon>
    </lineage>
</organism>
<reference evidence="13 14" key="1">
    <citation type="submission" date="2022-12" db="EMBL/GenBank/DDBJ databases">
        <title>Sphingomonas abieness sp. nov., an endophytic bacterium isolated from Abies koreana.</title>
        <authorList>
            <person name="Jiang L."/>
            <person name="Lee J."/>
        </authorList>
    </citation>
    <scope>NUCLEOTIDE SEQUENCE [LARGE SCALE GENOMIC DNA]</scope>
    <source>
        <strain evidence="14">PAMB 00755</strain>
    </source>
</reference>
<evidence type="ECO:0000256" key="8">
    <source>
        <dbReference type="ARBA" id="ARBA00029745"/>
    </source>
</evidence>
<comment type="subunit">
    <text evidence="7">Heterotetramer of 2 MoaD subunits and 2 MoaE subunits. Also stable as homodimer. The enzyme changes between these two forms during catalysis.</text>
</comment>
<evidence type="ECO:0000313" key="13">
    <source>
        <dbReference type="EMBL" id="WBO23448.1"/>
    </source>
</evidence>
<evidence type="ECO:0000256" key="9">
    <source>
        <dbReference type="ARBA" id="ARBA00030407"/>
    </source>
</evidence>
<accession>A0ABY7NPY5</accession>
<evidence type="ECO:0000313" key="14">
    <source>
        <dbReference type="Proteomes" id="UP001210865"/>
    </source>
</evidence>
<evidence type="ECO:0000256" key="4">
    <source>
        <dbReference type="ARBA" id="ARBA00013858"/>
    </source>
</evidence>